<dbReference type="eggNOG" id="COG4804">
    <property type="taxonomic scope" value="Bacteria"/>
</dbReference>
<dbReference type="PATRIC" id="fig|237368.3.peg.2273"/>
<evidence type="ECO:0000313" key="2">
    <source>
        <dbReference type="EMBL" id="KHE92156.1"/>
    </source>
</evidence>
<comment type="caution">
    <text evidence="2">The sequence shown here is derived from an EMBL/GenBank/DDBJ whole genome shotgun (WGS) entry which is preliminary data.</text>
</comment>
<reference evidence="2 3" key="1">
    <citation type="submission" date="2014-10" db="EMBL/GenBank/DDBJ databases">
        <title>Draft genome of anammox bacterium scalindua brodae, obtained using differential coverage binning of sequence data from two enrichment reactors.</title>
        <authorList>
            <person name="Speth D.R."/>
            <person name="Russ L."/>
            <person name="Kartal B."/>
            <person name="Op den Camp H.J."/>
            <person name="Dutilh B.E."/>
            <person name="Jetten M.S."/>
        </authorList>
    </citation>
    <scope>NUCLEOTIDE SEQUENCE [LARGE SCALE GENOMIC DNA]</scope>
    <source>
        <strain evidence="2">RU1</strain>
    </source>
</reference>
<dbReference type="EMBL" id="JRYO01000148">
    <property type="protein sequence ID" value="KHE92156.1"/>
    <property type="molecule type" value="Genomic_DNA"/>
</dbReference>
<dbReference type="AlphaFoldDB" id="A0A0B0EJE5"/>
<evidence type="ECO:0000313" key="3">
    <source>
        <dbReference type="Proteomes" id="UP000030652"/>
    </source>
</evidence>
<proteinExistence type="predicted"/>
<gene>
    <name evidence="2" type="ORF">SCABRO_02106</name>
</gene>
<evidence type="ECO:0000259" key="1">
    <source>
        <dbReference type="Pfam" id="PF17761"/>
    </source>
</evidence>
<dbReference type="PANTHER" id="PTHR30547">
    <property type="entry name" value="UNCHARACTERIZED PROTEIN YHCG-RELATED"/>
    <property type="match status" value="1"/>
</dbReference>
<sequence>MDEEQRGKERADYGANLIKNLSIALNAEFGKGFSVANLWDFRQFYLVFPSNEKLYTLCRELSWSHIRLIMRLYNLKAREYYLKDKDGGV</sequence>
<name>A0A0B0EJE5_9BACT</name>
<dbReference type="InterPro" id="IPR041527">
    <property type="entry name" value="YhcG_N"/>
</dbReference>
<dbReference type="InterPro" id="IPR053148">
    <property type="entry name" value="PD-DEXK-like_domain"/>
</dbReference>
<dbReference type="Pfam" id="PF17761">
    <property type="entry name" value="DUF1016_N"/>
    <property type="match status" value="1"/>
</dbReference>
<dbReference type="PANTHER" id="PTHR30547:SF5">
    <property type="entry name" value="NUCLEASE YHCG-RELATED"/>
    <property type="match status" value="1"/>
</dbReference>
<accession>A0A0B0EJE5</accession>
<dbReference type="Proteomes" id="UP000030652">
    <property type="component" value="Unassembled WGS sequence"/>
</dbReference>
<protein>
    <recommendedName>
        <fullName evidence="1">YhcG N-terminal domain-containing protein</fullName>
    </recommendedName>
</protein>
<organism evidence="2 3">
    <name type="scientific">Candidatus Scalindua brodae</name>
    <dbReference type="NCBI Taxonomy" id="237368"/>
    <lineage>
        <taxon>Bacteria</taxon>
        <taxon>Pseudomonadati</taxon>
        <taxon>Planctomycetota</taxon>
        <taxon>Candidatus Brocadiia</taxon>
        <taxon>Candidatus Brocadiales</taxon>
        <taxon>Candidatus Scalinduaceae</taxon>
        <taxon>Candidatus Scalindua</taxon>
    </lineage>
</organism>
<feature type="domain" description="YhcG N-terminal" evidence="1">
    <location>
        <begin position="3"/>
        <end position="83"/>
    </location>
</feature>